<dbReference type="SUPFAM" id="SSF160363">
    <property type="entry name" value="MTH889-like"/>
    <property type="match status" value="1"/>
</dbReference>
<name>W5TKR4_9NOCA</name>
<organism evidence="1 2">
    <name type="scientific">Nocardia nova SH22a</name>
    <dbReference type="NCBI Taxonomy" id="1415166"/>
    <lineage>
        <taxon>Bacteria</taxon>
        <taxon>Bacillati</taxon>
        <taxon>Actinomycetota</taxon>
        <taxon>Actinomycetes</taxon>
        <taxon>Mycobacteriales</taxon>
        <taxon>Nocardiaceae</taxon>
        <taxon>Nocardia</taxon>
    </lineage>
</organism>
<evidence type="ECO:0008006" key="3">
    <source>
        <dbReference type="Google" id="ProtNLM"/>
    </source>
</evidence>
<keyword evidence="2" id="KW-1185">Reference proteome</keyword>
<dbReference type="eggNOG" id="COG1888">
    <property type="taxonomic scope" value="Bacteria"/>
</dbReference>
<dbReference type="PANTHER" id="PTHR42240:SF1">
    <property type="entry name" value="DUF211 DOMAIN-CONTAINING PROTEIN"/>
    <property type="match status" value="1"/>
</dbReference>
<dbReference type="PATRIC" id="fig|1415166.3.peg.5134"/>
<dbReference type="PANTHER" id="PTHR42240">
    <property type="entry name" value="DUF211 DOMAIN-CONTAINING PROTEIN"/>
    <property type="match status" value="1"/>
</dbReference>
<proteinExistence type="predicted"/>
<dbReference type="InterPro" id="IPR023129">
    <property type="entry name" value="MTH889-like_dom_sf"/>
</dbReference>
<accession>W5TKR4</accession>
<dbReference type="Proteomes" id="UP000019150">
    <property type="component" value="Chromosome"/>
</dbReference>
<evidence type="ECO:0000313" key="2">
    <source>
        <dbReference type="Proteomes" id="UP000019150"/>
    </source>
</evidence>
<dbReference type="HOGENOM" id="CLU_179754_0_0_11"/>
<gene>
    <name evidence="1" type="ORF">NONO_c49750</name>
</gene>
<dbReference type="Gene3D" id="3.30.70.1340">
    <property type="entry name" value="MTH889-like domain"/>
    <property type="match status" value="1"/>
</dbReference>
<dbReference type="Pfam" id="PF02680">
    <property type="entry name" value="DUF211"/>
    <property type="match status" value="1"/>
</dbReference>
<reference evidence="1 2" key="1">
    <citation type="journal article" date="2014" name="Appl. Environ. Microbiol.">
        <title>Insights into the Microbial Degradation of Rubber and Gutta-Percha by Analysis of the Complete Genome of Nocardia nova SH22a.</title>
        <authorList>
            <person name="Luo Q."/>
            <person name="Hiessl S."/>
            <person name="Poehlein A."/>
            <person name="Daniel R."/>
            <person name="Steinbuchel A."/>
        </authorList>
    </citation>
    <scope>NUCLEOTIDE SEQUENCE [LARGE SCALE GENOMIC DNA]</scope>
    <source>
        <strain evidence="1">SH22a</strain>
    </source>
</reference>
<dbReference type="KEGG" id="nno:NONO_c49750"/>
<dbReference type="InterPro" id="IPR003831">
    <property type="entry name" value="DUF211"/>
</dbReference>
<protein>
    <recommendedName>
        <fullName evidence="3">DUF211 domain-containing protein</fullName>
    </recommendedName>
</protein>
<dbReference type="EMBL" id="CP006850">
    <property type="protein sequence ID" value="AHH19759.1"/>
    <property type="molecule type" value="Genomic_DNA"/>
</dbReference>
<dbReference type="STRING" id="1415166.NONO_c49750"/>
<evidence type="ECO:0000313" key="1">
    <source>
        <dbReference type="EMBL" id="AHH19759.1"/>
    </source>
</evidence>
<sequence>MDVDKAVQRPDLVELAEAIDTVPGVRAFNITVGNIDIETVGMDITVEGEFLDVTAIVAAIENAGAAMHSIDEIVVGDHIVDLVQRNR</sequence>
<dbReference type="AlphaFoldDB" id="W5TKR4"/>